<proteinExistence type="predicted"/>
<dbReference type="Proteomes" id="UP000002296">
    <property type="component" value="Unassembled WGS sequence"/>
</dbReference>
<comment type="caution">
    <text evidence="1">The sequence shown here is derived from an EMBL/GenBank/DDBJ whole genome shotgun (WGS) entry which is preliminary data.</text>
</comment>
<evidence type="ECO:0000313" key="2">
    <source>
        <dbReference type="Proteomes" id="UP000002296"/>
    </source>
</evidence>
<dbReference type="RefSeq" id="XP_819422.1">
    <property type="nucleotide sequence ID" value="XM_814329.1"/>
</dbReference>
<organism evidence="1 2">
    <name type="scientific">Trypanosoma cruzi (strain CL Brener)</name>
    <dbReference type="NCBI Taxonomy" id="353153"/>
    <lineage>
        <taxon>Eukaryota</taxon>
        <taxon>Discoba</taxon>
        <taxon>Euglenozoa</taxon>
        <taxon>Kinetoplastea</taxon>
        <taxon>Metakinetoplastina</taxon>
        <taxon>Trypanosomatida</taxon>
        <taxon>Trypanosomatidae</taxon>
        <taxon>Trypanosoma</taxon>
        <taxon>Schizotrypanum</taxon>
    </lineage>
</organism>
<accession>Q4DYH9</accession>
<dbReference type="InterPro" id="IPR008971">
    <property type="entry name" value="HSP40/DnaJ_pept-bd"/>
</dbReference>
<reference evidence="1 2" key="1">
    <citation type="journal article" date="2005" name="Science">
        <title>The genome sequence of Trypanosoma cruzi, etiologic agent of Chagas disease.</title>
        <authorList>
            <person name="El-Sayed N.M."/>
            <person name="Myler P.J."/>
            <person name="Bartholomeu D.C."/>
            <person name="Nilsson D."/>
            <person name="Aggarwal G."/>
            <person name="Tran A.N."/>
            <person name="Ghedin E."/>
            <person name="Worthey E.A."/>
            <person name="Delcher A.L."/>
            <person name="Blandin G."/>
            <person name="Westenberger S.J."/>
            <person name="Caler E."/>
            <person name="Cerqueira G.C."/>
            <person name="Branche C."/>
            <person name="Haas B."/>
            <person name="Anupama A."/>
            <person name="Arner E."/>
            <person name="Aslund L."/>
            <person name="Attipoe P."/>
            <person name="Bontempi E."/>
            <person name="Bringaud F."/>
            <person name="Burton P."/>
            <person name="Cadag E."/>
            <person name="Campbell D.A."/>
            <person name="Carrington M."/>
            <person name="Crabtree J."/>
            <person name="Darban H."/>
            <person name="da Silveira J.F."/>
            <person name="de Jong P."/>
            <person name="Edwards K."/>
            <person name="Englund P.T."/>
            <person name="Fazelina G."/>
            <person name="Feldblyum T."/>
            <person name="Ferella M."/>
            <person name="Frasch A.C."/>
            <person name="Gull K."/>
            <person name="Horn D."/>
            <person name="Hou L."/>
            <person name="Huang Y."/>
            <person name="Kindlund E."/>
            <person name="Klingbeil M."/>
            <person name="Kluge S."/>
            <person name="Koo H."/>
            <person name="Lacerda D."/>
            <person name="Levin M.J."/>
            <person name="Lorenzi H."/>
            <person name="Louie T."/>
            <person name="Machado C.R."/>
            <person name="McCulloch R."/>
            <person name="McKenna A."/>
            <person name="Mizuno Y."/>
            <person name="Mottram J.C."/>
            <person name="Nelson S."/>
            <person name="Ochaya S."/>
            <person name="Osoegawa K."/>
            <person name="Pai G."/>
            <person name="Parsons M."/>
            <person name="Pentony M."/>
            <person name="Pettersson U."/>
            <person name="Pop M."/>
            <person name="Ramirez J.L."/>
            <person name="Rinta J."/>
            <person name="Robertson L."/>
            <person name="Salzberg S.L."/>
            <person name="Sanchez D.O."/>
            <person name="Seyler A."/>
            <person name="Sharma R."/>
            <person name="Shetty J."/>
            <person name="Simpson A.J."/>
            <person name="Sisk E."/>
            <person name="Tammi M.T."/>
            <person name="Tarleton R."/>
            <person name="Teixeira S."/>
            <person name="Van Aken S."/>
            <person name="Vogt C."/>
            <person name="Ward P.N."/>
            <person name="Wickstead B."/>
            <person name="Wortman J."/>
            <person name="White O."/>
            <person name="Fraser C.M."/>
            <person name="Stuart K.D."/>
            <person name="Andersson B."/>
        </authorList>
    </citation>
    <scope>NUCLEOTIDE SEQUENCE [LARGE SCALE GENOMIC DNA]</scope>
    <source>
        <strain evidence="1 2">CL Brener</strain>
    </source>
</reference>
<dbReference type="GO" id="GO:0051082">
    <property type="term" value="F:unfolded protein binding"/>
    <property type="evidence" value="ECO:0007669"/>
    <property type="project" value="InterPro"/>
</dbReference>
<dbReference type="AlphaFoldDB" id="Q4DYH9"/>
<evidence type="ECO:0000313" key="1">
    <source>
        <dbReference type="EMBL" id="EAN97571.1"/>
    </source>
</evidence>
<gene>
    <name evidence="1" type="ORF">Tc00.1047053511367.120</name>
</gene>
<dbReference type="InParanoid" id="Q4DYH9"/>
<protein>
    <submittedName>
        <fullName evidence="1">DnaJ homolog subfamily A member 2, putative</fullName>
    </submittedName>
</protein>
<dbReference type="KEGG" id="tcr:511367.120"/>
<dbReference type="GO" id="GO:0006457">
    <property type="term" value="P:protein folding"/>
    <property type="evidence" value="ECO:0007669"/>
    <property type="project" value="InterPro"/>
</dbReference>
<dbReference type="SUPFAM" id="SSF49493">
    <property type="entry name" value="HSP40/DnaJ peptide-binding domain"/>
    <property type="match status" value="1"/>
</dbReference>
<keyword evidence="2" id="KW-1185">Reference proteome</keyword>
<sequence length="108" mass="12099">MKNRMTVGPHHELHYQLQEALCGFELPVQHLDRRLRDKDSCGQVIDPGAAWVVRGEGMPLQTRADWTAATSSHLSGIPDAAERTAQEHQSVGRDGVFLRVWERLTLSA</sequence>
<dbReference type="EMBL" id="AAHK01000093">
    <property type="protein sequence ID" value="EAN97571.1"/>
    <property type="molecule type" value="Genomic_DNA"/>
</dbReference>
<name>Q4DYH9_TRYCC</name>
<dbReference type="PaxDb" id="353153-Q4DYH9"/>
<dbReference type="Gene3D" id="2.60.260.20">
    <property type="entry name" value="Urease metallochaperone UreE, N-terminal domain"/>
    <property type="match status" value="1"/>
</dbReference>
<dbReference type="GeneID" id="3551868"/>